<protein>
    <submittedName>
        <fullName evidence="2">Reverse transcriptase domain-containing protein</fullName>
    </submittedName>
</protein>
<gene>
    <name evidence="2" type="ORF">Tci_011297</name>
</gene>
<evidence type="ECO:0000313" key="2">
    <source>
        <dbReference type="EMBL" id="GEU39319.1"/>
    </source>
</evidence>
<accession>A0A6L2JRK8</accession>
<keyword evidence="2" id="KW-0808">Transferase</keyword>
<dbReference type="EMBL" id="BKCJ010001158">
    <property type="protein sequence ID" value="GEU39319.1"/>
    <property type="molecule type" value="Genomic_DNA"/>
</dbReference>
<feature type="region of interest" description="Disordered" evidence="1">
    <location>
        <begin position="48"/>
        <end position="74"/>
    </location>
</feature>
<dbReference type="Gene3D" id="1.10.340.70">
    <property type="match status" value="1"/>
</dbReference>
<dbReference type="GO" id="GO:0003964">
    <property type="term" value="F:RNA-directed DNA polymerase activity"/>
    <property type="evidence" value="ECO:0007669"/>
    <property type="project" value="UniProtKB-KW"/>
</dbReference>
<keyword evidence="2" id="KW-0548">Nucleotidyltransferase</keyword>
<reference evidence="2" key="1">
    <citation type="journal article" date="2019" name="Sci. Rep.">
        <title>Draft genome of Tanacetum cinerariifolium, the natural source of mosquito coil.</title>
        <authorList>
            <person name="Yamashiro T."/>
            <person name="Shiraishi A."/>
            <person name="Satake H."/>
            <person name="Nakayama K."/>
        </authorList>
    </citation>
    <scope>NUCLEOTIDE SEQUENCE</scope>
</reference>
<name>A0A6L2JRK8_TANCI</name>
<evidence type="ECO:0000256" key="1">
    <source>
        <dbReference type="SAM" id="MobiDB-lite"/>
    </source>
</evidence>
<comment type="caution">
    <text evidence="2">The sequence shown here is derived from an EMBL/GenBank/DDBJ whole genome shotgun (WGS) entry which is preliminary data.</text>
</comment>
<dbReference type="AlphaFoldDB" id="A0A6L2JRK8"/>
<keyword evidence="2" id="KW-0695">RNA-directed DNA polymerase</keyword>
<sequence length="309" mass="35950">MEEILAKFIDEERSNLLSELKIKVNGLSNVMGNVLIPKNEVNGVKTRGEKMTSEVTPSKEINKSGINKNEPPRFKQDVQEKPHDVGYEFDDSFDIVLSIRRIDPVNTPYFEAQEIDGTDRIKNKHLYLATANEIDEKKPWLEDFPSHLEYAYLHGLEKHKGAENLVVDQLSRLENPHMEVLSEKEIADEFPNKHLMLLKPKFNGDEQWYADIVNYIVGNVVPPNWTFEKRKRLFLQVKNYFWEEPYAFKLCVDNIMRRCVARSETLKILAHCHSGPTGEYYSASVTAKKVYKSGFYWPSVFKDANEYIR</sequence>
<organism evidence="2">
    <name type="scientific">Tanacetum cinerariifolium</name>
    <name type="common">Dalmatian daisy</name>
    <name type="synonym">Chrysanthemum cinerariifolium</name>
    <dbReference type="NCBI Taxonomy" id="118510"/>
    <lineage>
        <taxon>Eukaryota</taxon>
        <taxon>Viridiplantae</taxon>
        <taxon>Streptophyta</taxon>
        <taxon>Embryophyta</taxon>
        <taxon>Tracheophyta</taxon>
        <taxon>Spermatophyta</taxon>
        <taxon>Magnoliopsida</taxon>
        <taxon>eudicotyledons</taxon>
        <taxon>Gunneridae</taxon>
        <taxon>Pentapetalae</taxon>
        <taxon>asterids</taxon>
        <taxon>campanulids</taxon>
        <taxon>Asterales</taxon>
        <taxon>Asteraceae</taxon>
        <taxon>Asteroideae</taxon>
        <taxon>Anthemideae</taxon>
        <taxon>Anthemidinae</taxon>
        <taxon>Tanacetum</taxon>
    </lineage>
</organism>
<proteinExistence type="predicted"/>